<sequence length="102" mass="12344">MKNTHCHFIDYLQNNVVNKMTTKIRIIFYKNMNKLIIQKKNIHIFHLDVHIPGFSIFKNITHLYKLYSYNIILILFKIEAKCLNHICIIKTFFSQNIIILEY</sequence>
<keyword evidence="2" id="KW-1185">Reference proteome</keyword>
<organism evidence="1 2">
    <name type="scientific">Vespula maculifrons</name>
    <name type="common">Eastern yellow jacket</name>
    <name type="synonym">Wasp</name>
    <dbReference type="NCBI Taxonomy" id="7453"/>
    <lineage>
        <taxon>Eukaryota</taxon>
        <taxon>Metazoa</taxon>
        <taxon>Ecdysozoa</taxon>
        <taxon>Arthropoda</taxon>
        <taxon>Hexapoda</taxon>
        <taxon>Insecta</taxon>
        <taxon>Pterygota</taxon>
        <taxon>Neoptera</taxon>
        <taxon>Endopterygota</taxon>
        <taxon>Hymenoptera</taxon>
        <taxon>Apocrita</taxon>
        <taxon>Aculeata</taxon>
        <taxon>Vespoidea</taxon>
        <taxon>Vespidae</taxon>
        <taxon>Vespinae</taxon>
        <taxon>Vespula</taxon>
    </lineage>
</organism>
<name>A0ABD2AKM4_VESMC</name>
<accession>A0ABD2AKM4</accession>
<evidence type="ECO:0000313" key="2">
    <source>
        <dbReference type="Proteomes" id="UP001607303"/>
    </source>
</evidence>
<protein>
    <submittedName>
        <fullName evidence="1">Uncharacterized protein</fullName>
    </submittedName>
</protein>
<dbReference type="AlphaFoldDB" id="A0ABD2AKM4"/>
<reference evidence="1 2" key="1">
    <citation type="journal article" date="2024" name="Ann. Entomol. Soc. Am.">
        <title>Genomic analyses of the southern and eastern yellowjacket wasps (Hymenoptera: Vespidae) reveal evolutionary signatures of social life.</title>
        <authorList>
            <person name="Catto M.A."/>
            <person name="Caine P.B."/>
            <person name="Orr S.E."/>
            <person name="Hunt B.G."/>
            <person name="Goodisman M.A.D."/>
        </authorList>
    </citation>
    <scope>NUCLEOTIDE SEQUENCE [LARGE SCALE GENOMIC DNA]</scope>
    <source>
        <strain evidence="1">232</strain>
        <tissue evidence="1">Head and thorax</tissue>
    </source>
</reference>
<dbReference type="Proteomes" id="UP001607303">
    <property type="component" value="Unassembled WGS sequence"/>
</dbReference>
<dbReference type="EMBL" id="JAYRBN010000116">
    <property type="protein sequence ID" value="KAL2721166.1"/>
    <property type="molecule type" value="Genomic_DNA"/>
</dbReference>
<evidence type="ECO:0000313" key="1">
    <source>
        <dbReference type="EMBL" id="KAL2721166.1"/>
    </source>
</evidence>
<comment type="caution">
    <text evidence="1">The sequence shown here is derived from an EMBL/GenBank/DDBJ whole genome shotgun (WGS) entry which is preliminary data.</text>
</comment>
<proteinExistence type="predicted"/>
<gene>
    <name evidence="1" type="ORF">V1477_019986</name>
</gene>